<accession>A0A841IQ48</accession>
<evidence type="ECO:0000313" key="2">
    <source>
        <dbReference type="EMBL" id="MBB6118378.1"/>
    </source>
</evidence>
<keyword evidence="3" id="KW-1185">Reference proteome</keyword>
<dbReference type="EMBL" id="JACHJO010000001">
    <property type="protein sequence ID" value="MBB6118378.1"/>
    <property type="molecule type" value="Genomic_DNA"/>
</dbReference>
<comment type="caution">
    <text evidence="2">The sequence shown here is derived from an EMBL/GenBank/DDBJ whole genome shotgun (WGS) entry which is preliminary data.</text>
</comment>
<gene>
    <name evidence="2" type="ORF">FHS13_000306</name>
</gene>
<organism evidence="2 3">
    <name type="scientific">Nocardiopsis algeriensis</name>
    <dbReference type="NCBI Taxonomy" id="1478215"/>
    <lineage>
        <taxon>Bacteria</taxon>
        <taxon>Bacillati</taxon>
        <taxon>Actinomycetota</taxon>
        <taxon>Actinomycetes</taxon>
        <taxon>Streptosporangiales</taxon>
        <taxon>Nocardiopsidaceae</taxon>
        <taxon>Nocardiopsis</taxon>
    </lineage>
</organism>
<reference evidence="2 3" key="1">
    <citation type="submission" date="2020-08" db="EMBL/GenBank/DDBJ databases">
        <title>Genomic Encyclopedia of Type Strains, Phase III (KMG-III): the genomes of soil and plant-associated and newly described type strains.</title>
        <authorList>
            <person name="Whitman W."/>
        </authorList>
    </citation>
    <scope>NUCLEOTIDE SEQUENCE [LARGE SCALE GENOMIC DNA]</scope>
    <source>
        <strain evidence="2 3">CECT 8712</strain>
    </source>
</reference>
<feature type="region of interest" description="Disordered" evidence="1">
    <location>
        <begin position="38"/>
        <end position="60"/>
    </location>
</feature>
<proteinExistence type="predicted"/>
<sequence>MDENTVSTTPRPWSPEIPAADVEAYLLRIRRPATGTLGFFSNHPGRSVSLEDAGQELQRSPEEIREDIARANRHAEARGYAPVYQETPEGYTIEPETAGILFASLEKLDEEGLP</sequence>
<evidence type="ECO:0000313" key="3">
    <source>
        <dbReference type="Proteomes" id="UP000536604"/>
    </source>
</evidence>
<dbReference type="Proteomes" id="UP000536604">
    <property type="component" value="Unassembled WGS sequence"/>
</dbReference>
<evidence type="ECO:0000256" key="1">
    <source>
        <dbReference type="SAM" id="MobiDB-lite"/>
    </source>
</evidence>
<dbReference type="AlphaFoldDB" id="A0A841IQ48"/>
<protein>
    <submittedName>
        <fullName evidence="2">Uncharacterized protein</fullName>
    </submittedName>
</protein>
<dbReference type="RefSeq" id="WP_184286163.1">
    <property type="nucleotide sequence ID" value="NZ_JACHJO010000001.1"/>
</dbReference>
<name>A0A841IQ48_9ACTN</name>